<name>A0ABT6Z1X9_9BACT</name>
<dbReference type="Proteomes" id="UP001225761">
    <property type="component" value="Unassembled WGS sequence"/>
</dbReference>
<dbReference type="RefSeq" id="WP_283381479.1">
    <property type="nucleotide sequence ID" value="NZ_JASHIE010000005.1"/>
</dbReference>
<evidence type="ECO:0000313" key="1">
    <source>
        <dbReference type="EMBL" id="MDI9874644.1"/>
    </source>
</evidence>
<evidence type="ECO:0000313" key="2">
    <source>
        <dbReference type="Proteomes" id="UP001225761"/>
    </source>
</evidence>
<sequence>MTNDFLGFGLKHTTELVTKNPQEVSSHCMAIDFENTGDNTAYIAIKGGDENVKYTLAKGDAVSFPPNGSTNPVLRVEDTFVITFQVGAGQSKVQVTKGYATPKVLSFP</sequence>
<organism evidence="1 2">
    <name type="scientific">Flectobacillus rivi</name>
    <dbReference type="NCBI Taxonomy" id="2984209"/>
    <lineage>
        <taxon>Bacteria</taxon>
        <taxon>Pseudomonadati</taxon>
        <taxon>Bacteroidota</taxon>
        <taxon>Cytophagia</taxon>
        <taxon>Cytophagales</taxon>
        <taxon>Flectobacillaceae</taxon>
        <taxon>Flectobacillus</taxon>
    </lineage>
</organism>
<accession>A0ABT6Z1X9</accession>
<proteinExistence type="predicted"/>
<keyword evidence="2" id="KW-1185">Reference proteome</keyword>
<comment type="caution">
    <text evidence="1">The sequence shown here is derived from an EMBL/GenBank/DDBJ whole genome shotgun (WGS) entry which is preliminary data.</text>
</comment>
<dbReference type="EMBL" id="JASHIE010000005">
    <property type="protein sequence ID" value="MDI9874644.1"/>
    <property type="molecule type" value="Genomic_DNA"/>
</dbReference>
<reference evidence="1 2" key="1">
    <citation type="submission" date="2023-05" db="EMBL/GenBank/DDBJ databases">
        <title>Novel species of genus Flectobacillus isolated from stream in China.</title>
        <authorList>
            <person name="Lu H."/>
        </authorList>
    </citation>
    <scope>NUCLEOTIDE SEQUENCE [LARGE SCALE GENOMIC DNA]</scope>
    <source>
        <strain evidence="1 2">LFS242W</strain>
    </source>
</reference>
<gene>
    <name evidence="1" type="ORF">QM481_08900</name>
</gene>
<protein>
    <submittedName>
        <fullName evidence="1">Uncharacterized protein</fullName>
    </submittedName>
</protein>